<dbReference type="RefSeq" id="WP_000636931.1">
    <property type="nucleotide sequence ID" value="NZ_BSBP01000096.1"/>
</dbReference>
<dbReference type="AlphaFoldDB" id="A0A2S4MY21"/>
<accession>A0A2G3FMJ5</accession>
<dbReference type="RefSeq" id="NP_708006.1">
    <property type="nucleotide sequence ID" value="NC_004337.2"/>
</dbReference>
<evidence type="ECO:0000313" key="1">
    <source>
        <dbReference type="EMBL" id="AAN43713.1"/>
    </source>
</evidence>
<accession>A0A2S4MY21</accession>
<dbReference type="Proteomes" id="UP000001006">
    <property type="component" value="Chromosome"/>
</dbReference>
<accession>Q83QY0</accession>
<dbReference type="PATRIC" id="fig|198214.7.peg.2612"/>
<sequence>MIVQKELVAIYDYEVPVPEDPFSFRLEIHKCSELFTGSVYRLERFRLRPTFHQRDREDVDPLINDALIYIRDEFIDEQKLRGESPEPVIVIFNCKLQNIFNQQIELYTLDNSSRSTCNLKYDEYSFIKGGNGIPP</sequence>
<dbReference type="KEGG" id="sfl:SF2187"/>
<gene>
    <name evidence="1" type="ordered locus">SF2187</name>
</gene>
<organism evidence="1 2">
    <name type="scientific">Shigella flexneri</name>
    <dbReference type="NCBI Taxonomy" id="623"/>
    <lineage>
        <taxon>Bacteria</taxon>
        <taxon>Pseudomonadati</taxon>
        <taxon>Pseudomonadota</taxon>
        <taxon>Gammaproteobacteria</taxon>
        <taxon>Enterobacterales</taxon>
        <taxon>Enterobacteriaceae</taxon>
        <taxon>Shigella</taxon>
    </lineage>
</organism>
<dbReference type="GeneID" id="1025358"/>
<reference evidence="1 2" key="1">
    <citation type="journal article" date="2002" name="Nucleic Acids Res.">
        <title>Genome sequence of Shigella flexneri 2a: insights into pathogenicity through comparison with genomes of Escherichia coli K12 and O157.</title>
        <authorList>
            <person name="Jin Q."/>
            <person name="Yuan Z."/>
            <person name="Xu J."/>
            <person name="Wang Y."/>
            <person name="Shen Y."/>
            <person name="Lu W."/>
            <person name="Wang J."/>
            <person name="Liu H."/>
            <person name="Yang J."/>
            <person name="Yang F."/>
            <person name="Zhang X."/>
            <person name="Zhang J."/>
            <person name="Yang G."/>
            <person name="Wu H."/>
            <person name="Qu D."/>
            <person name="Dong J."/>
            <person name="Sun L."/>
            <person name="Xue Y."/>
            <person name="Zhao A."/>
            <person name="Gao Y."/>
            <person name="Zhu J."/>
            <person name="Kan B."/>
            <person name="Ding K."/>
            <person name="Chen S."/>
            <person name="Cheng H."/>
            <person name="Yao Z."/>
            <person name="He B."/>
            <person name="Chen R."/>
            <person name="Ma D."/>
            <person name="Qiang B."/>
            <person name="Wen Y."/>
            <person name="Hou Y."/>
            <person name="Yu J."/>
        </authorList>
    </citation>
    <scope>NUCLEOTIDE SEQUENCE [LARGE SCALE GENOMIC DNA]</scope>
    <source>
        <strain evidence="2">301 / Serotype 2a</strain>
    </source>
</reference>
<protein>
    <submittedName>
        <fullName evidence="1">Hypothetical conserved protein</fullName>
    </submittedName>
</protein>
<name>A0A2S4MY21_SHIFL</name>
<evidence type="ECO:0000313" key="2">
    <source>
        <dbReference type="Proteomes" id="UP000001006"/>
    </source>
</evidence>
<keyword evidence="2" id="KW-1185">Reference proteome</keyword>
<dbReference type="PaxDb" id="198214-SF2187"/>
<dbReference type="OMA" id="VIFNCEL"/>
<proteinExistence type="predicted"/>
<dbReference type="EMBL" id="AE005674">
    <property type="protein sequence ID" value="AAN43713.1"/>
    <property type="molecule type" value="Genomic_DNA"/>
</dbReference>